<organism evidence="1 2">
    <name type="scientific">Ornithinibacillus caprae</name>
    <dbReference type="NCBI Taxonomy" id="2678566"/>
    <lineage>
        <taxon>Bacteria</taxon>
        <taxon>Bacillati</taxon>
        <taxon>Bacillota</taxon>
        <taxon>Bacilli</taxon>
        <taxon>Bacillales</taxon>
        <taxon>Bacillaceae</taxon>
        <taxon>Ornithinibacillus</taxon>
    </lineage>
</organism>
<proteinExistence type="predicted"/>
<dbReference type="GO" id="GO:0009234">
    <property type="term" value="P:menaquinone biosynthetic process"/>
    <property type="evidence" value="ECO:0007669"/>
    <property type="project" value="InterPro"/>
</dbReference>
<keyword evidence="2" id="KW-1185">Reference proteome</keyword>
<dbReference type="Gene3D" id="1.20.120.1450">
    <property type="match status" value="1"/>
</dbReference>
<evidence type="ECO:0000313" key="1">
    <source>
        <dbReference type="EMBL" id="MUK87267.1"/>
    </source>
</evidence>
<reference evidence="1 2" key="1">
    <citation type="submission" date="2019-11" db="EMBL/GenBank/DDBJ databases">
        <authorList>
            <person name="Li X."/>
        </authorList>
    </citation>
    <scope>NUCLEOTIDE SEQUENCE [LARGE SCALE GENOMIC DNA]</scope>
    <source>
        <strain evidence="1 2">L9</strain>
    </source>
</reference>
<name>A0A6N8FGS5_9BACI</name>
<evidence type="ECO:0000313" key="2">
    <source>
        <dbReference type="Proteomes" id="UP000469125"/>
    </source>
</evidence>
<accession>A0A6N8FGS5</accession>
<dbReference type="InterPro" id="IPR009920">
    <property type="entry name" value="HEPPP_synth_su1"/>
</dbReference>
<dbReference type="Pfam" id="PF07307">
    <property type="entry name" value="HEPPP_synt_1"/>
    <property type="match status" value="1"/>
</dbReference>
<gene>
    <name evidence="1" type="ORF">GMD78_02475</name>
</gene>
<dbReference type="EMBL" id="WOCA01000001">
    <property type="protein sequence ID" value="MUK87267.1"/>
    <property type="molecule type" value="Genomic_DNA"/>
</dbReference>
<comment type="caution">
    <text evidence="1">The sequence shown here is derived from an EMBL/GenBank/DDBJ whole genome shotgun (WGS) entry which is preliminary data.</text>
</comment>
<dbReference type="Proteomes" id="UP000469125">
    <property type="component" value="Unassembled WGS sequence"/>
</dbReference>
<dbReference type="AlphaFoldDB" id="A0A6N8FGS5"/>
<protein>
    <submittedName>
        <fullName evidence="1">Heptaprenyl diphosphate synthase</fullName>
    </submittedName>
</protein>
<sequence>MQEGMLERAKVITLHTTRNEIQHLKILVEKQINHSYLKKYIQKPVIDEQKILFLHTILSNASIPSHKKERYLITTMLVQIALDTHELVPERIDVEEGTTEMIQGQLNVLAGDYYSGLYYFLLSELDDVEMIQILATAIKKINELKMINYYLDTGSLTEYLNNRKRIESLLITEVAEYVHETSLNRFAEEWIITNVLYCEINKLTNGTTKILGKFIQHIDDDQLLSEKVDNIKRMIEEIPDQYNVIKDCVMEKITEEFTNTTWEND</sequence>